<dbReference type="GO" id="GO:0016616">
    <property type="term" value="F:oxidoreductase activity, acting on the CH-OH group of donors, NAD or NADP as acceptor"/>
    <property type="evidence" value="ECO:0007669"/>
    <property type="project" value="TreeGrafter"/>
</dbReference>
<keyword evidence="2" id="KW-0560">Oxidoreductase</keyword>
<dbReference type="FunFam" id="3.40.50.720:FF:000173">
    <property type="entry name" value="3-oxoacyl-[acyl-carrier protein] reductase"/>
    <property type="match status" value="1"/>
</dbReference>
<sequence length="271" mass="28835">MAYPDLHMLKGQSALVTGASSGIGRAVALALAEAGAHVAVNYHGSQEGAEQTVAMVQAIGGKAVAIKADVASESDVKAMFDTAEQAFGPLDIVISNAGRQKDAAIGDMTLDDWNAVISTNLTGAFLVGREAILRFRRKGMRPNVSRALGKLIFNSSVHERIPWAFRVNYAASKGGLKLLMESLAQEVSQERIRVNAVAPGAIATEINKAEREKDGGEQAMLELIPYKRIGDPEDVGRTTAWLASDASDYVVGQTLFIDGGMTLYPEFRGNG</sequence>
<proteinExistence type="inferred from homology"/>
<dbReference type="Gene3D" id="3.40.50.720">
    <property type="entry name" value="NAD(P)-binding Rossmann-like Domain"/>
    <property type="match status" value="1"/>
</dbReference>
<dbReference type="InterPro" id="IPR020904">
    <property type="entry name" value="Sc_DH/Rdtase_CS"/>
</dbReference>
<accession>A0A0P0YWB9</accession>
<dbReference type="PRINTS" id="PR00080">
    <property type="entry name" value="SDRFAMILY"/>
</dbReference>
<evidence type="ECO:0000256" key="1">
    <source>
        <dbReference type="ARBA" id="ARBA00006484"/>
    </source>
</evidence>
<dbReference type="InterPro" id="IPR002347">
    <property type="entry name" value="SDR_fam"/>
</dbReference>
<dbReference type="PANTHER" id="PTHR42760:SF132">
    <property type="entry name" value="SHORT-CHAIN DEHYDROGENASE_REDUCTASE FAMILY PROTEIN"/>
    <property type="match status" value="1"/>
</dbReference>
<dbReference type="SUPFAM" id="SSF51735">
    <property type="entry name" value="NAD(P)-binding Rossmann-fold domains"/>
    <property type="match status" value="1"/>
</dbReference>
<name>A0A0P0YWB9_9HYPH</name>
<evidence type="ECO:0000313" key="3">
    <source>
        <dbReference type="EMBL" id="BAT25675.1"/>
    </source>
</evidence>
<protein>
    <submittedName>
        <fullName evidence="3">Short-chain dehydrogenase/reductase SDR</fullName>
    </submittedName>
</protein>
<dbReference type="InterPro" id="IPR036291">
    <property type="entry name" value="NAD(P)-bd_dom_sf"/>
</dbReference>
<comment type="similarity">
    <text evidence="1">Belongs to the short-chain dehydrogenases/reductases (SDR) family.</text>
</comment>
<evidence type="ECO:0000256" key="2">
    <source>
        <dbReference type="ARBA" id="ARBA00023002"/>
    </source>
</evidence>
<organism evidence="3">
    <name type="scientific">Aureimonas altamirensis</name>
    <dbReference type="NCBI Taxonomy" id="370622"/>
    <lineage>
        <taxon>Bacteria</taxon>
        <taxon>Pseudomonadati</taxon>
        <taxon>Pseudomonadota</taxon>
        <taxon>Alphaproteobacteria</taxon>
        <taxon>Hyphomicrobiales</taxon>
        <taxon>Aurantimonadaceae</taxon>
        <taxon>Aureimonas</taxon>
    </lineage>
</organism>
<dbReference type="EMBL" id="LC066370">
    <property type="protein sequence ID" value="BAT25675.1"/>
    <property type="molecule type" value="Genomic_DNA"/>
</dbReference>
<dbReference type="PROSITE" id="PS00061">
    <property type="entry name" value="ADH_SHORT"/>
    <property type="match status" value="1"/>
</dbReference>
<dbReference type="AlphaFoldDB" id="A0A0P0YWB9"/>
<dbReference type="PRINTS" id="PR00081">
    <property type="entry name" value="GDHRDH"/>
</dbReference>
<reference evidence="3" key="1">
    <citation type="journal article" date="2015" name="Proc. Natl. Acad. Sci. U.S.A.">
        <title>Bacterial clade with the ribosomal RNA operon on a small plasmid rather than the chromosome.</title>
        <authorList>
            <person name="Anda M."/>
            <person name="Ohtsubo Y."/>
            <person name="Okubo T."/>
            <person name="Sugawara M."/>
            <person name="Nagata Y."/>
            <person name="Tsuda M."/>
            <person name="Minamisawa K."/>
            <person name="Mitsui H."/>
        </authorList>
    </citation>
    <scope>NUCLEOTIDE SEQUENCE</scope>
    <source>
        <strain evidence="3">DSM 21988</strain>
    </source>
</reference>
<dbReference type="PANTHER" id="PTHR42760">
    <property type="entry name" value="SHORT-CHAIN DEHYDROGENASES/REDUCTASES FAMILY MEMBER"/>
    <property type="match status" value="1"/>
</dbReference>
<dbReference type="Pfam" id="PF13561">
    <property type="entry name" value="adh_short_C2"/>
    <property type="match status" value="1"/>
</dbReference>
<dbReference type="RefSeq" id="WP_073468954.1">
    <property type="nucleotide sequence ID" value="NZ_BBWQ01000001.1"/>
</dbReference>